<organism evidence="3 4">
    <name type="scientific">Bizionia saleffrena</name>
    <dbReference type="NCBI Taxonomy" id="291189"/>
    <lineage>
        <taxon>Bacteria</taxon>
        <taxon>Pseudomonadati</taxon>
        <taxon>Bacteroidota</taxon>
        <taxon>Flavobacteriia</taxon>
        <taxon>Flavobacteriales</taxon>
        <taxon>Flavobacteriaceae</taxon>
        <taxon>Bizionia</taxon>
    </lineage>
</organism>
<keyword evidence="1" id="KW-0732">Signal</keyword>
<dbReference type="PROSITE" id="PS50983">
    <property type="entry name" value="FE_B12_PBP"/>
    <property type="match status" value="1"/>
</dbReference>
<dbReference type="Proteomes" id="UP000323324">
    <property type="component" value="Unassembled WGS sequence"/>
</dbReference>
<sequence length="254" mass="29607">MIIVKQTPIRIVSLVPSQTELLYDLGLEDNIVGITKFCVHPIHFKNTKKSVGGTKQIKIEKIKALKPDIILCNKEENTKEIVEACSEICKVHVSELYTLEDTIALVKEYGVLFNKRTEALKISVKIEYNLNEFKEFIKDKPVLKVAYFIWREPWMVAANNTFINHLLELNNFKNIYANLERYPEVEINKLQQQGDPDLVLLSSEPYPFKDEHAFELGRFSHHSKTVFVDGEYFSWYGSRLIGAFDYFRTLRNRL</sequence>
<accession>A0A8H2QKP4</accession>
<proteinExistence type="predicted"/>
<evidence type="ECO:0000313" key="3">
    <source>
        <dbReference type="EMBL" id="TYB80315.1"/>
    </source>
</evidence>
<dbReference type="Pfam" id="PF01497">
    <property type="entry name" value="Peripla_BP_2"/>
    <property type="match status" value="1"/>
</dbReference>
<dbReference type="RefSeq" id="WP_148368206.1">
    <property type="nucleotide sequence ID" value="NZ_VSKM01000001.1"/>
</dbReference>
<evidence type="ECO:0000256" key="1">
    <source>
        <dbReference type="ARBA" id="ARBA00022729"/>
    </source>
</evidence>
<evidence type="ECO:0000313" key="4">
    <source>
        <dbReference type="Proteomes" id="UP000323324"/>
    </source>
</evidence>
<dbReference type="InterPro" id="IPR002491">
    <property type="entry name" value="ABC_transptr_periplasmic_BD"/>
</dbReference>
<dbReference type="InterPro" id="IPR050902">
    <property type="entry name" value="ABC_Transporter_SBP"/>
</dbReference>
<protein>
    <submittedName>
        <fullName evidence="3">ABC transporter substrate-binding protein</fullName>
    </submittedName>
</protein>
<name>A0A8H2QKP4_9FLAO</name>
<evidence type="ECO:0000259" key="2">
    <source>
        <dbReference type="PROSITE" id="PS50983"/>
    </source>
</evidence>
<feature type="domain" description="Fe/B12 periplasmic-binding" evidence="2">
    <location>
        <begin position="10"/>
        <end position="254"/>
    </location>
</feature>
<gene>
    <name evidence="3" type="ORF">ES676_01195</name>
</gene>
<keyword evidence="4" id="KW-1185">Reference proteome</keyword>
<dbReference type="PANTHER" id="PTHR30535:SF34">
    <property type="entry name" value="MOLYBDATE-BINDING PROTEIN MOLA"/>
    <property type="match status" value="1"/>
</dbReference>
<dbReference type="SUPFAM" id="SSF53807">
    <property type="entry name" value="Helical backbone' metal receptor"/>
    <property type="match status" value="1"/>
</dbReference>
<reference evidence="3 4" key="1">
    <citation type="submission" date="2019-08" db="EMBL/GenBank/DDBJ databases">
        <title>Genomes of Antarctic Bizionia species.</title>
        <authorList>
            <person name="Bowman J.P."/>
        </authorList>
    </citation>
    <scope>NUCLEOTIDE SEQUENCE [LARGE SCALE GENOMIC DNA]</scope>
    <source>
        <strain evidence="3 4">HFD</strain>
    </source>
</reference>
<dbReference type="AlphaFoldDB" id="A0A8H2QKP4"/>
<dbReference type="GO" id="GO:0071281">
    <property type="term" value="P:cellular response to iron ion"/>
    <property type="evidence" value="ECO:0007669"/>
    <property type="project" value="TreeGrafter"/>
</dbReference>
<comment type="caution">
    <text evidence="3">The sequence shown here is derived from an EMBL/GenBank/DDBJ whole genome shotgun (WGS) entry which is preliminary data.</text>
</comment>
<dbReference type="PANTHER" id="PTHR30535">
    <property type="entry name" value="VITAMIN B12-BINDING PROTEIN"/>
    <property type="match status" value="1"/>
</dbReference>
<dbReference type="Gene3D" id="3.40.50.1980">
    <property type="entry name" value="Nitrogenase molybdenum iron protein domain"/>
    <property type="match status" value="2"/>
</dbReference>
<dbReference type="EMBL" id="VSKM01000001">
    <property type="protein sequence ID" value="TYB80315.1"/>
    <property type="molecule type" value="Genomic_DNA"/>
</dbReference>
<dbReference type="NCBIfam" id="NF038402">
    <property type="entry name" value="TroA_like"/>
    <property type="match status" value="1"/>
</dbReference>
<dbReference type="InterPro" id="IPR054828">
    <property type="entry name" value="Vit_B12_bind_prot"/>
</dbReference>